<feature type="region of interest" description="Disordered" evidence="1">
    <location>
        <begin position="22"/>
        <end position="52"/>
    </location>
</feature>
<dbReference type="PROSITE" id="PS51257">
    <property type="entry name" value="PROKAR_LIPOPROTEIN"/>
    <property type="match status" value="1"/>
</dbReference>
<dbReference type="RefSeq" id="WP_268607756.1">
    <property type="nucleotide sequence ID" value="NZ_CP113797.1"/>
</dbReference>
<gene>
    <name evidence="3" type="ORF">OXH18_14220</name>
</gene>
<evidence type="ECO:0000256" key="1">
    <source>
        <dbReference type="SAM" id="MobiDB-lite"/>
    </source>
</evidence>
<feature type="chain" id="PRO_5039393660" evidence="2">
    <location>
        <begin position="24"/>
        <end position="294"/>
    </location>
</feature>
<protein>
    <submittedName>
        <fullName evidence="3">DUF4382 domain-containing protein</fullName>
    </submittedName>
</protein>
<accession>A0A9E8Z8N1</accession>
<proteinExistence type="predicted"/>
<evidence type="ECO:0000256" key="2">
    <source>
        <dbReference type="SAM" id="SignalP"/>
    </source>
</evidence>
<feature type="signal peptide" evidence="2">
    <location>
        <begin position="1"/>
        <end position="23"/>
    </location>
</feature>
<evidence type="ECO:0000313" key="3">
    <source>
        <dbReference type="EMBL" id="WAL58341.1"/>
    </source>
</evidence>
<evidence type="ECO:0000313" key="4">
    <source>
        <dbReference type="Proteomes" id="UP001163152"/>
    </source>
</evidence>
<dbReference type="Proteomes" id="UP001163152">
    <property type="component" value="Chromosome"/>
</dbReference>
<dbReference type="AlphaFoldDB" id="A0A9E8Z8N1"/>
<keyword evidence="4" id="KW-1185">Reference proteome</keyword>
<dbReference type="EMBL" id="CP113797">
    <property type="protein sequence ID" value="WAL58341.1"/>
    <property type="molecule type" value="Genomic_DNA"/>
</dbReference>
<keyword evidence="2" id="KW-0732">Signal</keyword>
<reference evidence="3" key="1">
    <citation type="submission" date="2022-12" db="EMBL/GenBank/DDBJ databases">
        <title>Polyphasic identification of a Novel Hot-Spring Cyanobacterium Ocullathermofonsia sinensis gen nov. sp. nov. and Genomic Insights on its Adaptations to the Thermal Habitat.</title>
        <authorList>
            <person name="Daroch M."/>
            <person name="Tang J."/>
            <person name="Jiang Y."/>
        </authorList>
    </citation>
    <scope>NUCLEOTIDE SEQUENCE</scope>
    <source>
        <strain evidence="3">PKUAC-SCTA174</strain>
    </source>
</reference>
<feature type="compositionally biased region" description="Polar residues" evidence="1">
    <location>
        <begin position="36"/>
        <end position="52"/>
    </location>
</feature>
<name>A0A9E8Z8N1_9CYAN</name>
<dbReference type="KEGG" id="tsin:OXH18_14220"/>
<sequence>MNKRLIFLTTFVVMSAIGVQSCAGGTSPQAEAPTNEPASPTQQATAPTSDETGTLQIRANGEDFIRQGFVSKDGWQIDFDHVYVNLDQITAYQTDPPFDPEADQSIDAKAQTEVRLEGIKTIDLAEGGEDAEPILVGEVEAPVGRYNALSWQMVKAPDGPAAGYPLMLQGTASKDGQSVDFTLRFDEELSFTCGDFVGDERKGIVQAGQTADLEATFHFDHLFGDADTPAEDALNTGALGFDPLAAIAENGQLDADLATLEKQLSPEDYTKLVEILPSLGHVGEGHCQETTLTS</sequence>
<organism evidence="3 4">
    <name type="scientific">Thermocoleostomius sinensis A174</name>
    <dbReference type="NCBI Taxonomy" id="2016057"/>
    <lineage>
        <taxon>Bacteria</taxon>
        <taxon>Bacillati</taxon>
        <taxon>Cyanobacteriota</taxon>
        <taxon>Cyanophyceae</taxon>
        <taxon>Oculatellales</taxon>
        <taxon>Oculatellaceae</taxon>
        <taxon>Thermocoleostomius</taxon>
    </lineage>
</organism>